<sequence length="97" mass="10977">MKIVTVGRAPDNNIILFDDKVSGKHASFTLTDKQEYYVQDFNSTNGTFVNGNKIGNEPFQILPKDTVKIGKTIVPWQTYLSDRFEPAKTFPKAPVRQ</sequence>
<dbReference type="OrthoDB" id="9816434at2"/>
<evidence type="ECO:0000259" key="1">
    <source>
        <dbReference type="PROSITE" id="PS50006"/>
    </source>
</evidence>
<proteinExistence type="predicted"/>
<organism evidence="2 3">
    <name type="scientific">Microscilla marina ATCC 23134</name>
    <dbReference type="NCBI Taxonomy" id="313606"/>
    <lineage>
        <taxon>Bacteria</taxon>
        <taxon>Pseudomonadati</taxon>
        <taxon>Bacteroidota</taxon>
        <taxon>Cytophagia</taxon>
        <taxon>Cytophagales</taxon>
        <taxon>Microscillaceae</taxon>
        <taxon>Microscilla</taxon>
    </lineage>
</organism>
<evidence type="ECO:0000313" key="2">
    <source>
        <dbReference type="EMBL" id="EAY26785.1"/>
    </source>
</evidence>
<protein>
    <submittedName>
        <fullName evidence="2">FHA domain containing protein</fullName>
    </submittedName>
</protein>
<evidence type="ECO:0000313" key="3">
    <source>
        <dbReference type="Proteomes" id="UP000004095"/>
    </source>
</evidence>
<dbReference type="EMBL" id="AAWS01000030">
    <property type="protein sequence ID" value="EAY26785.1"/>
    <property type="molecule type" value="Genomic_DNA"/>
</dbReference>
<comment type="caution">
    <text evidence="2">The sequence shown here is derived from an EMBL/GenBank/DDBJ whole genome shotgun (WGS) entry which is preliminary data.</text>
</comment>
<dbReference type="Proteomes" id="UP000004095">
    <property type="component" value="Unassembled WGS sequence"/>
</dbReference>
<dbReference type="PROSITE" id="PS50006">
    <property type="entry name" value="FHA_DOMAIN"/>
    <property type="match status" value="1"/>
</dbReference>
<dbReference type="Pfam" id="PF00498">
    <property type="entry name" value="FHA"/>
    <property type="match status" value="1"/>
</dbReference>
<dbReference type="CDD" id="cd00060">
    <property type="entry name" value="FHA"/>
    <property type="match status" value="1"/>
</dbReference>
<accession>A1ZS62</accession>
<dbReference type="Gene3D" id="2.60.200.20">
    <property type="match status" value="1"/>
</dbReference>
<dbReference type="InterPro" id="IPR000253">
    <property type="entry name" value="FHA_dom"/>
</dbReference>
<dbReference type="SUPFAM" id="SSF49879">
    <property type="entry name" value="SMAD/FHA domain"/>
    <property type="match status" value="1"/>
</dbReference>
<feature type="domain" description="FHA" evidence="1">
    <location>
        <begin position="4"/>
        <end position="54"/>
    </location>
</feature>
<keyword evidence="3" id="KW-1185">Reference proteome</keyword>
<dbReference type="AlphaFoldDB" id="A1ZS62"/>
<dbReference type="PANTHER" id="PTHR23308">
    <property type="entry name" value="NUCLEAR INHIBITOR OF PROTEIN PHOSPHATASE-1"/>
    <property type="match status" value="1"/>
</dbReference>
<name>A1ZS62_MICM2</name>
<dbReference type="InterPro" id="IPR008984">
    <property type="entry name" value="SMAD_FHA_dom_sf"/>
</dbReference>
<dbReference type="eggNOG" id="COG1716">
    <property type="taxonomic scope" value="Bacteria"/>
</dbReference>
<dbReference type="SMART" id="SM00240">
    <property type="entry name" value="FHA"/>
    <property type="match status" value="1"/>
</dbReference>
<dbReference type="RefSeq" id="WP_002700291.1">
    <property type="nucleotide sequence ID" value="NZ_AAWS01000030.1"/>
</dbReference>
<dbReference type="InterPro" id="IPR050923">
    <property type="entry name" value="Cell_Proc_Reg/RNA_Proc"/>
</dbReference>
<gene>
    <name evidence="2" type="ORF">M23134_00751</name>
</gene>
<reference evidence="2 3" key="1">
    <citation type="submission" date="2007-01" db="EMBL/GenBank/DDBJ databases">
        <authorList>
            <person name="Haygood M."/>
            <person name="Podell S."/>
            <person name="Anderson C."/>
            <person name="Hopkinson B."/>
            <person name="Roe K."/>
            <person name="Barbeau K."/>
            <person name="Gaasterland T."/>
            <person name="Ferriera S."/>
            <person name="Johnson J."/>
            <person name="Kravitz S."/>
            <person name="Beeson K."/>
            <person name="Sutton G."/>
            <person name="Rogers Y.-H."/>
            <person name="Friedman R."/>
            <person name="Frazier M."/>
            <person name="Venter J.C."/>
        </authorList>
    </citation>
    <scope>NUCLEOTIDE SEQUENCE [LARGE SCALE GENOMIC DNA]</scope>
    <source>
        <strain evidence="2 3">ATCC 23134</strain>
    </source>
</reference>